<evidence type="ECO:0000313" key="1">
    <source>
        <dbReference type="EMBL" id="KAH3683752.1"/>
    </source>
</evidence>
<reference evidence="1" key="1">
    <citation type="journal article" date="2021" name="Open Biol.">
        <title>Shared evolutionary footprints suggest mitochondrial oxidative damage underlies multiple complex I losses in fungi.</title>
        <authorList>
            <person name="Schikora-Tamarit M.A."/>
            <person name="Marcet-Houben M."/>
            <person name="Nosek J."/>
            <person name="Gabaldon T."/>
        </authorList>
    </citation>
    <scope>NUCLEOTIDE SEQUENCE</scope>
    <source>
        <strain evidence="1">CBS2887</strain>
    </source>
</reference>
<dbReference type="Proteomes" id="UP000774326">
    <property type="component" value="Unassembled WGS sequence"/>
</dbReference>
<keyword evidence="2" id="KW-1185">Reference proteome</keyword>
<name>A0A9P8Q4D7_WICPI</name>
<dbReference type="EMBL" id="JAEUBG010002963">
    <property type="protein sequence ID" value="KAH3683752.1"/>
    <property type="molecule type" value="Genomic_DNA"/>
</dbReference>
<proteinExistence type="predicted"/>
<comment type="caution">
    <text evidence="1">The sequence shown here is derived from an EMBL/GenBank/DDBJ whole genome shotgun (WGS) entry which is preliminary data.</text>
</comment>
<organism evidence="1 2">
    <name type="scientific">Wickerhamomyces pijperi</name>
    <name type="common">Yeast</name>
    <name type="synonym">Pichia pijperi</name>
    <dbReference type="NCBI Taxonomy" id="599730"/>
    <lineage>
        <taxon>Eukaryota</taxon>
        <taxon>Fungi</taxon>
        <taxon>Dikarya</taxon>
        <taxon>Ascomycota</taxon>
        <taxon>Saccharomycotina</taxon>
        <taxon>Saccharomycetes</taxon>
        <taxon>Phaffomycetales</taxon>
        <taxon>Wickerhamomycetaceae</taxon>
        <taxon>Wickerhamomyces</taxon>
    </lineage>
</organism>
<gene>
    <name evidence="1" type="ORF">WICPIJ_005271</name>
</gene>
<dbReference type="AlphaFoldDB" id="A0A9P8Q4D7"/>
<sequence length="330" mass="36769">MIVSLAFTNLAFSQVNISKNKPATTAFLSTWPCTLAKLPKNPIILIKYSSSSSESVCSCLSKLLNSANVPLMKNQFKLFKPVKERSLNSSNCDSFNKISGITETNRLMSESLISNCVDLLNCISEAIISMIAVIISMEMSMAWNLDLVSIFSFKDLLIWSTLALSMVWLSLDLSLATSMSWMVAMMLVKMLEMSALVSGVTWREIPWIKTLDSSLVLMFMKMNWVSCSSGKSDHCVWKLEMNSFEEEAKFVFEDGLDAAEKQVGLCQHSSENLIRRVGQTKRQTDQVLQEIKQDGNLALLELLLVSGVLCKRGHGLLQILLDDNPNVLSP</sequence>
<reference evidence="1" key="2">
    <citation type="submission" date="2021-01" db="EMBL/GenBank/DDBJ databases">
        <authorList>
            <person name="Schikora-Tamarit M.A."/>
        </authorList>
    </citation>
    <scope>NUCLEOTIDE SEQUENCE</scope>
    <source>
        <strain evidence="1">CBS2887</strain>
    </source>
</reference>
<protein>
    <submittedName>
        <fullName evidence="1">Uncharacterized protein</fullName>
    </submittedName>
</protein>
<evidence type="ECO:0000313" key="2">
    <source>
        <dbReference type="Proteomes" id="UP000774326"/>
    </source>
</evidence>
<accession>A0A9P8Q4D7</accession>